<dbReference type="PRINTS" id="PR00625">
    <property type="entry name" value="JDOMAIN"/>
</dbReference>
<feature type="transmembrane region" description="Helical" evidence="1">
    <location>
        <begin position="136"/>
        <end position="155"/>
    </location>
</feature>
<dbReference type="PANTHER" id="PTHR24074">
    <property type="entry name" value="CO-CHAPERONE PROTEIN DJLA"/>
    <property type="match status" value="1"/>
</dbReference>
<evidence type="ECO:0000256" key="1">
    <source>
        <dbReference type="SAM" id="Phobius"/>
    </source>
</evidence>
<proteinExistence type="predicted"/>
<dbReference type="AlphaFoldDB" id="Q56474"/>
<reference evidence="3" key="2">
    <citation type="journal article" date="2002" name="Appl. Environ. Microbiol.">
        <title>Comparative genomic analysis of archaeal genotypic variants in a single population and in two different oceanic provinces.</title>
        <authorList>
            <person name="Beja O."/>
            <person name="Koonin E.V."/>
            <person name="Aravind L."/>
            <person name="Taylor L.T."/>
            <person name="Seitz H."/>
            <person name="Stein J.L."/>
            <person name="Bensen D.C."/>
            <person name="Feldman R.A."/>
            <person name="Swanson R.V."/>
            <person name="DeLong E.F."/>
        </authorList>
    </citation>
    <scope>NUCLEOTIDE SEQUENCE</scope>
</reference>
<evidence type="ECO:0000259" key="2">
    <source>
        <dbReference type="PROSITE" id="PS50076"/>
    </source>
</evidence>
<dbReference type="InterPro" id="IPR001623">
    <property type="entry name" value="DnaJ_domain"/>
</dbReference>
<reference evidence="3" key="1">
    <citation type="journal article" date="1996" name="J. Bacteriol.">
        <title>Characterization of uncultivated prokaryotes: isolation and analysis of a 40-kilobase-pair genome fragment from a planktonic marine archaeon.</title>
        <authorList>
            <person name="Stein J.L."/>
            <person name="Marsh T.L."/>
            <person name="Wu K.Y."/>
            <person name="Shizuya H."/>
            <person name="DeLong E.F."/>
        </authorList>
    </citation>
    <scope>NUCLEOTIDE SEQUENCE</scope>
</reference>
<dbReference type="InterPro" id="IPR050817">
    <property type="entry name" value="DjlA_DnaK_co-chaperone"/>
</dbReference>
<dbReference type="Gene3D" id="1.10.287.110">
    <property type="entry name" value="DnaJ domain"/>
    <property type="match status" value="1"/>
</dbReference>
<dbReference type="SUPFAM" id="SSF46565">
    <property type="entry name" value="Chaperone J-domain"/>
    <property type="match status" value="1"/>
</dbReference>
<sequence>MNPLMKTVYFTILLFILILPVTDAFANELTLNIDKTIYEKSDFISVWGSTEFDSVFISIKDPDGNNVWNERLKPDDENNFSTLIIAGIGGWQKSGNYLVIVESGNSISDTKFFYNSGAQVNPPSAVSDYYVSPDDLYLTFAIAIIIVAGIFIYLARHIILQKKTSYDNFKLDSKKNRDYEKYHSEWSEEEIFGSHKSSTETKEFRAMYDDNSLPNYYLILGLTNDSSQTEIKNQYRKLAKQYHPDRNKDSSEEKMAKINKAYEILSDKKLKAEYDKFCKLL</sequence>
<feature type="domain" description="J" evidence="2">
    <location>
        <begin position="215"/>
        <end position="278"/>
    </location>
</feature>
<keyword evidence="1" id="KW-1133">Transmembrane helix</keyword>
<name>Q56474_9ARCH</name>
<accession>Q56474</accession>
<keyword evidence="1" id="KW-0472">Membrane</keyword>
<dbReference type="InterPro" id="IPR036869">
    <property type="entry name" value="J_dom_sf"/>
</dbReference>
<keyword evidence="1" id="KW-0812">Transmembrane</keyword>
<dbReference type="EMBL" id="U40238">
    <property type="protein sequence ID" value="AAA93187.2"/>
    <property type="molecule type" value="Genomic_DNA"/>
</dbReference>
<dbReference type="CDD" id="cd06257">
    <property type="entry name" value="DnaJ"/>
    <property type="match status" value="1"/>
</dbReference>
<dbReference type="SMART" id="SM00271">
    <property type="entry name" value="DnaJ"/>
    <property type="match status" value="1"/>
</dbReference>
<organism evidence="3">
    <name type="scientific">uncultured crenarchaeote 4B7</name>
    <dbReference type="NCBI Taxonomy" id="44557"/>
    <lineage>
        <taxon>Archaea</taxon>
        <taxon>Nitrososphaerota</taxon>
        <taxon>Nitrososphaeria</taxon>
        <taxon>Nitrosopumilales</taxon>
        <taxon>environmental samples</taxon>
    </lineage>
</organism>
<evidence type="ECO:0000313" key="3">
    <source>
        <dbReference type="EMBL" id="AAA93187.2"/>
    </source>
</evidence>
<dbReference type="PROSITE" id="PS50076">
    <property type="entry name" value="DNAJ_2"/>
    <property type="match status" value="1"/>
</dbReference>
<protein>
    <submittedName>
        <fullName evidence="3">Type I membrane protein</fullName>
    </submittedName>
</protein>
<dbReference type="Pfam" id="PF00226">
    <property type="entry name" value="DnaJ"/>
    <property type="match status" value="1"/>
</dbReference>